<proteinExistence type="inferred from homology"/>
<dbReference type="GO" id="GO:0042732">
    <property type="term" value="P:D-xylose metabolic process"/>
    <property type="evidence" value="ECO:0007669"/>
    <property type="project" value="UniProtKB-KW"/>
</dbReference>
<dbReference type="Gene3D" id="3.30.420.40">
    <property type="match status" value="2"/>
</dbReference>
<name>A0A133KES8_HEYCO</name>
<dbReference type="PATRIC" id="fig|1398.22.peg.3138"/>
<dbReference type="Pfam" id="PF00480">
    <property type="entry name" value="ROK"/>
    <property type="match status" value="1"/>
</dbReference>
<dbReference type="InterPro" id="IPR036388">
    <property type="entry name" value="WH-like_DNA-bd_sf"/>
</dbReference>
<dbReference type="InterPro" id="IPR000600">
    <property type="entry name" value="ROK"/>
</dbReference>
<accession>A0A133KES8</accession>
<evidence type="ECO:0000256" key="1">
    <source>
        <dbReference type="ARBA" id="ARBA00002486"/>
    </source>
</evidence>
<gene>
    <name evidence="5" type="ORF">HMPREF3213_03134</name>
</gene>
<comment type="function">
    <text evidence="1">Transcriptional repressor of xylose-utilizing enzymes.</text>
</comment>
<comment type="similarity">
    <text evidence="2">Belongs to the ROK (NagC/XylR) family.</text>
</comment>
<dbReference type="RefSeq" id="WP_061087138.1">
    <property type="nucleotide sequence ID" value="NZ_KQ955907.1"/>
</dbReference>
<dbReference type="SUPFAM" id="SSF46785">
    <property type="entry name" value="Winged helix' DNA-binding domain"/>
    <property type="match status" value="1"/>
</dbReference>
<dbReference type="Proteomes" id="UP000070376">
    <property type="component" value="Unassembled WGS sequence"/>
</dbReference>
<dbReference type="GO" id="GO:0003700">
    <property type="term" value="F:DNA-binding transcription factor activity"/>
    <property type="evidence" value="ECO:0007669"/>
    <property type="project" value="InterPro"/>
</dbReference>
<sequence length="374" mass="42410">MANSMTLKDIKKNNYSLIYHLIYQHKKLSKQEIANMLHLSLPTVSQHLTQLEKKNLIQKNGYFESSVGRRAAAYTICQQARIGIGVEIQKEKVRILAVDLRGTVFQQKELYLTYANDGHYFKQVSQEVQAFIDHFDYKKEQVLGIGFAVQALTSNDGEKIVYGKILDCTGLDIHVFARHLDYPCKFLHDAKCAATTELWMRKDIGDAVYLSIGTHLGGAIIINDQIYMGKDGHSGTVEHMTIDPNGSLCYCGKRGCMETLCSIHALLKKEESLAFFFQQVRSGVPSYVERWHTFIEHLAFSINNIRLVINRDFILGGHISPYLKDEDLQILHEKINEKTAFPSEEPFIFISRSNEDGVPVGAAIPFIQSFLDSI</sequence>
<evidence type="ECO:0000313" key="6">
    <source>
        <dbReference type="Proteomes" id="UP000070376"/>
    </source>
</evidence>
<feature type="domain" description="HTH marR-type" evidence="4">
    <location>
        <begin position="20"/>
        <end position="59"/>
    </location>
</feature>
<dbReference type="SUPFAM" id="SSF53067">
    <property type="entry name" value="Actin-like ATPase domain"/>
    <property type="match status" value="1"/>
</dbReference>
<dbReference type="InterPro" id="IPR043129">
    <property type="entry name" value="ATPase_NBD"/>
</dbReference>
<dbReference type="Gene3D" id="1.10.10.10">
    <property type="entry name" value="Winged helix-like DNA-binding domain superfamily/Winged helix DNA-binding domain"/>
    <property type="match status" value="1"/>
</dbReference>
<reference evidence="6" key="1">
    <citation type="submission" date="2016-01" db="EMBL/GenBank/DDBJ databases">
        <authorList>
            <person name="Mitreva M."/>
            <person name="Pepin K.H."/>
            <person name="Mihindukulasuriya K.A."/>
            <person name="Fulton R."/>
            <person name="Fronick C."/>
            <person name="O'Laughlin M."/>
            <person name="Miner T."/>
            <person name="Herter B."/>
            <person name="Rosa B.A."/>
            <person name="Cordes M."/>
            <person name="Tomlinson C."/>
            <person name="Wollam A."/>
            <person name="Palsikar V.B."/>
            <person name="Mardis E.R."/>
            <person name="Wilson R.K."/>
        </authorList>
    </citation>
    <scope>NUCLEOTIDE SEQUENCE [LARGE SCALE GENOMIC DNA]</scope>
    <source>
        <strain evidence="6">GED7749B</strain>
    </source>
</reference>
<dbReference type="PANTHER" id="PTHR18964:SF149">
    <property type="entry name" value="BIFUNCTIONAL UDP-N-ACETYLGLUCOSAMINE 2-EPIMERASE_N-ACETYLMANNOSAMINE KINASE"/>
    <property type="match status" value="1"/>
</dbReference>
<comment type="caution">
    <text evidence="5">The sequence shown here is derived from an EMBL/GenBank/DDBJ whole genome shotgun (WGS) entry which is preliminary data.</text>
</comment>
<dbReference type="InterPro" id="IPR036390">
    <property type="entry name" value="WH_DNA-bd_sf"/>
</dbReference>
<dbReference type="PANTHER" id="PTHR18964">
    <property type="entry name" value="ROK (REPRESSOR, ORF, KINASE) FAMILY"/>
    <property type="match status" value="1"/>
</dbReference>
<evidence type="ECO:0000313" key="5">
    <source>
        <dbReference type="EMBL" id="KWZ78030.1"/>
    </source>
</evidence>
<keyword evidence="3" id="KW-0859">Xylose metabolism</keyword>
<dbReference type="EMBL" id="LRPN01000155">
    <property type="protein sequence ID" value="KWZ78030.1"/>
    <property type="molecule type" value="Genomic_DNA"/>
</dbReference>
<evidence type="ECO:0000259" key="4">
    <source>
        <dbReference type="Pfam" id="PF01047"/>
    </source>
</evidence>
<evidence type="ECO:0000256" key="2">
    <source>
        <dbReference type="ARBA" id="ARBA00006479"/>
    </source>
</evidence>
<dbReference type="AlphaFoldDB" id="A0A133KES8"/>
<dbReference type="Pfam" id="PF01047">
    <property type="entry name" value="MarR"/>
    <property type="match status" value="1"/>
</dbReference>
<dbReference type="InterPro" id="IPR000835">
    <property type="entry name" value="HTH_MarR-typ"/>
</dbReference>
<organism evidence="5 6">
    <name type="scientific">Heyndrickxia coagulans</name>
    <name type="common">Weizmannia coagulans</name>
    <dbReference type="NCBI Taxonomy" id="1398"/>
    <lineage>
        <taxon>Bacteria</taxon>
        <taxon>Bacillati</taxon>
        <taxon>Bacillota</taxon>
        <taxon>Bacilli</taxon>
        <taxon>Bacillales</taxon>
        <taxon>Bacillaceae</taxon>
        <taxon>Heyndrickxia</taxon>
    </lineage>
</organism>
<keyword evidence="3" id="KW-0119">Carbohydrate metabolism</keyword>
<protein>
    <submittedName>
        <fullName evidence="5">ROK family protein</fullName>
    </submittedName>
</protein>
<evidence type="ECO:0000256" key="3">
    <source>
        <dbReference type="ARBA" id="ARBA00022629"/>
    </source>
</evidence>